<keyword evidence="13 17" id="KW-0326">Glycosidase</keyword>
<comment type="similarity">
    <text evidence="3 16">Belongs to the glycosyl hydrolase 17 family.</text>
</comment>
<comment type="subcellular location">
    <subcellularLocation>
        <location evidence="2">Cell membrane</location>
        <topology evidence="2">Lipid-anchor</topology>
        <topology evidence="2">GPI-anchor</topology>
    </subcellularLocation>
</comment>
<keyword evidence="19" id="KW-1133">Transmembrane helix</keyword>
<evidence type="ECO:0000259" key="20">
    <source>
        <dbReference type="SMART" id="SM00768"/>
    </source>
</evidence>
<evidence type="ECO:0000256" key="9">
    <source>
        <dbReference type="ARBA" id="ARBA00023136"/>
    </source>
</evidence>
<keyword evidence="7" id="KW-0732">Signal</keyword>
<dbReference type="EMBL" id="CAXHTB010000020">
    <property type="protein sequence ID" value="CAL0328048.1"/>
    <property type="molecule type" value="Genomic_DNA"/>
</dbReference>
<evidence type="ECO:0000256" key="11">
    <source>
        <dbReference type="ARBA" id="ARBA00023180"/>
    </source>
</evidence>
<keyword evidence="12" id="KW-0449">Lipoprotein</keyword>
<dbReference type="FunFam" id="1.20.58.1040:FF:000001">
    <property type="entry name" value="Glucan endo-1,3-beta-glucosidase 4"/>
    <property type="match status" value="1"/>
</dbReference>
<dbReference type="GO" id="GO:0098552">
    <property type="term" value="C:side of membrane"/>
    <property type="evidence" value="ECO:0007669"/>
    <property type="project" value="UniProtKB-KW"/>
</dbReference>
<dbReference type="InterPro" id="IPR000490">
    <property type="entry name" value="Glyco_hydro_17"/>
</dbReference>
<feature type="transmembrane region" description="Helical" evidence="19">
    <location>
        <begin position="70"/>
        <end position="92"/>
    </location>
</feature>
<dbReference type="AlphaFoldDB" id="A0AAV1Y4M3"/>
<feature type="region of interest" description="Disordered" evidence="18">
    <location>
        <begin position="96"/>
        <end position="203"/>
    </location>
</feature>
<dbReference type="GO" id="GO:0009506">
    <property type="term" value="C:plasmodesma"/>
    <property type="evidence" value="ECO:0007669"/>
    <property type="project" value="UniProtKB-ARBA"/>
</dbReference>
<evidence type="ECO:0000256" key="19">
    <source>
        <dbReference type="SAM" id="Phobius"/>
    </source>
</evidence>
<evidence type="ECO:0000256" key="3">
    <source>
        <dbReference type="ARBA" id="ARBA00008773"/>
    </source>
</evidence>
<keyword evidence="19" id="KW-0812">Transmembrane</keyword>
<dbReference type="EC" id="3.2.1.39" evidence="4"/>
<keyword evidence="8 17" id="KW-0378">Hydrolase</keyword>
<feature type="domain" description="X8" evidence="20">
    <location>
        <begin position="326"/>
        <end position="411"/>
    </location>
</feature>
<evidence type="ECO:0000256" key="4">
    <source>
        <dbReference type="ARBA" id="ARBA00012780"/>
    </source>
</evidence>
<evidence type="ECO:0000256" key="2">
    <source>
        <dbReference type="ARBA" id="ARBA00004609"/>
    </source>
</evidence>
<feature type="compositionally biased region" description="Polar residues" evidence="18">
    <location>
        <begin position="172"/>
        <end position="182"/>
    </location>
</feature>
<dbReference type="Pfam" id="PF00332">
    <property type="entry name" value="Glyco_hydro_17"/>
    <property type="match status" value="1"/>
</dbReference>
<keyword evidence="22" id="KW-1185">Reference proteome</keyword>
<comment type="catalytic activity">
    <reaction evidence="1">
        <text>Hydrolysis of (1-&gt;3)-beta-D-glucosidic linkages in (1-&gt;3)-beta-D-glucans.</text>
        <dbReference type="EC" id="3.2.1.39"/>
    </reaction>
</comment>
<evidence type="ECO:0000256" key="18">
    <source>
        <dbReference type="SAM" id="MobiDB-lite"/>
    </source>
</evidence>
<evidence type="ECO:0000256" key="5">
    <source>
        <dbReference type="ARBA" id="ARBA00022475"/>
    </source>
</evidence>
<evidence type="ECO:0000256" key="12">
    <source>
        <dbReference type="ARBA" id="ARBA00023288"/>
    </source>
</evidence>
<evidence type="ECO:0000256" key="1">
    <source>
        <dbReference type="ARBA" id="ARBA00000382"/>
    </source>
</evidence>
<evidence type="ECO:0000256" key="6">
    <source>
        <dbReference type="ARBA" id="ARBA00022622"/>
    </source>
</evidence>
<keyword evidence="10" id="KW-1015">Disulfide bond</keyword>
<feature type="compositionally biased region" description="Basic and acidic residues" evidence="18">
    <location>
        <begin position="133"/>
        <end position="163"/>
    </location>
</feature>
<evidence type="ECO:0000313" key="21">
    <source>
        <dbReference type="EMBL" id="CAL0328048.1"/>
    </source>
</evidence>
<dbReference type="Gene3D" id="1.20.58.1040">
    <property type="match status" value="1"/>
</dbReference>
<name>A0AAV1Y4M3_LUPLU</name>
<dbReference type="GO" id="GO:0005975">
    <property type="term" value="P:carbohydrate metabolic process"/>
    <property type="evidence" value="ECO:0007669"/>
    <property type="project" value="InterPro"/>
</dbReference>
<reference evidence="21 22" key="1">
    <citation type="submission" date="2024-03" db="EMBL/GenBank/DDBJ databases">
        <authorList>
            <person name="Martinez-Hernandez J."/>
        </authorList>
    </citation>
    <scope>NUCLEOTIDE SEQUENCE [LARGE SCALE GENOMIC DNA]</scope>
</reference>
<keyword evidence="9 19" id="KW-0472">Membrane</keyword>
<dbReference type="SUPFAM" id="SSF51445">
    <property type="entry name" value="(Trans)glycosidases"/>
    <property type="match status" value="1"/>
</dbReference>
<feature type="compositionally biased region" description="Pro residues" evidence="18">
    <location>
        <begin position="41"/>
        <end position="50"/>
    </location>
</feature>
<dbReference type="SMART" id="SM00768">
    <property type="entry name" value="X8"/>
    <property type="match status" value="1"/>
</dbReference>
<sequence length="469" mass="52159">MRGRSYSPSPSPPPPHTHRSGGGGGGRRGYSSRRGSGRSPSLPPPPAPPPPHRDRRDRGYSRDRDLPTSLLAISYFYIVFLVVAAIPLIVFLGGRFNDRRRSPPRYSRSPRHSRSPPPRNRSRSHHYYSPPPKRREYSRSVSPEERRYSRERSYSPQKRERSYSRSPPPFNGSGSRNRSQSPAKDPPSRSRSPTPERESSRGASMFDAMVDAIYYCIEASNFNNIPIVVTETGWPSFGGRNELDATLENAETYNNNLIMRVLNDSGPPSRQKITINTYIYELFDEDKRVEPITEKNWGIYYTNESNVYPLRFSASNQITENSSTAVFCVAKDDADTDKLKGGLSWACGQGQANCVAIQAGKPCYFPNNLESHASYAYNDYFLKMHNAGGTCDFDGTATITTKDPSHGSCIYAVGSSNSSSDGRSSSSTAFGPVSPFGAATLNLQMSTLQYLIIDILYYCIFNTGGVFMT</sequence>
<feature type="region of interest" description="Disordered" evidence="18">
    <location>
        <begin position="1"/>
        <end position="62"/>
    </location>
</feature>
<evidence type="ECO:0000256" key="16">
    <source>
        <dbReference type="RuleBase" id="RU004335"/>
    </source>
</evidence>
<evidence type="ECO:0000313" key="22">
    <source>
        <dbReference type="Proteomes" id="UP001497480"/>
    </source>
</evidence>
<evidence type="ECO:0000256" key="8">
    <source>
        <dbReference type="ARBA" id="ARBA00022801"/>
    </source>
</evidence>
<evidence type="ECO:0000256" key="15">
    <source>
        <dbReference type="ARBA" id="ARBA00033417"/>
    </source>
</evidence>
<keyword evidence="11" id="KW-0325">Glycoprotein</keyword>
<gene>
    <name evidence="21" type="ORF">LLUT_LOCUS29108</name>
</gene>
<dbReference type="GO" id="GO:0042973">
    <property type="term" value="F:glucan endo-1,3-beta-D-glucosidase activity"/>
    <property type="evidence" value="ECO:0007669"/>
    <property type="project" value="UniProtKB-EC"/>
</dbReference>
<keyword evidence="6" id="KW-0336">GPI-anchor</keyword>
<evidence type="ECO:0000256" key="13">
    <source>
        <dbReference type="ARBA" id="ARBA00023295"/>
    </source>
</evidence>
<evidence type="ECO:0000256" key="14">
    <source>
        <dbReference type="ARBA" id="ARBA00033335"/>
    </source>
</evidence>
<proteinExistence type="inferred from homology"/>
<dbReference type="Proteomes" id="UP001497480">
    <property type="component" value="Unassembled WGS sequence"/>
</dbReference>
<dbReference type="InterPro" id="IPR044965">
    <property type="entry name" value="Glyco_hydro_17_plant"/>
</dbReference>
<dbReference type="InterPro" id="IPR017853">
    <property type="entry name" value="GH"/>
</dbReference>
<dbReference type="PANTHER" id="PTHR32227">
    <property type="entry name" value="GLUCAN ENDO-1,3-BETA-GLUCOSIDASE BG1-RELATED-RELATED"/>
    <property type="match status" value="1"/>
</dbReference>
<keyword evidence="5" id="KW-1003">Cell membrane</keyword>
<feature type="compositionally biased region" description="Basic and acidic residues" evidence="18">
    <location>
        <begin position="51"/>
        <end position="62"/>
    </location>
</feature>
<accession>A0AAV1Y4M3</accession>
<feature type="compositionally biased region" description="Basic residues" evidence="18">
    <location>
        <begin position="108"/>
        <end position="126"/>
    </location>
</feature>
<comment type="caution">
    <text evidence="21">The sequence shown here is derived from an EMBL/GenBank/DDBJ whole genome shotgun (WGS) entry which is preliminary data.</text>
</comment>
<dbReference type="GO" id="GO:0005886">
    <property type="term" value="C:plasma membrane"/>
    <property type="evidence" value="ECO:0007669"/>
    <property type="project" value="UniProtKB-SubCell"/>
</dbReference>
<dbReference type="InterPro" id="IPR012946">
    <property type="entry name" value="X8"/>
</dbReference>
<organism evidence="21 22">
    <name type="scientific">Lupinus luteus</name>
    <name type="common">European yellow lupine</name>
    <dbReference type="NCBI Taxonomy" id="3873"/>
    <lineage>
        <taxon>Eukaryota</taxon>
        <taxon>Viridiplantae</taxon>
        <taxon>Streptophyta</taxon>
        <taxon>Embryophyta</taxon>
        <taxon>Tracheophyta</taxon>
        <taxon>Spermatophyta</taxon>
        <taxon>Magnoliopsida</taxon>
        <taxon>eudicotyledons</taxon>
        <taxon>Gunneridae</taxon>
        <taxon>Pentapetalae</taxon>
        <taxon>rosids</taxon>
        <taxon>fabids</taxon>
        <taxon>Fabales</taxon>
        <taxon>Fabaceae</taxon>
        <taxon>Papilionoideae</taxon>
        <taxon>50 kb inversion clade</taxon>
        <taxon>genistoids sensu lato</taxon>
        <taxon>core genistoids</taxon>
        <taxon>Genisteae</taxon>
        <taxon>Lupinus</taxon>
    </lineage>
</organism>
<protein>
    <recommendedName>
        <fullName evidence="4">glucan endo-1,3-beta-D-glucosidase</fullName>
        <ecNumber evidence="4">3.2.1.39</ecNumber>
    </recommendedName>
    <alternativeName>
        <fullName evidence="14">(1-&gt;3)-beta-glucan endohydrolase</fullName>
    </alternativeName>
    <alternativeName>
        <fullName evidence="15">Beta-1,3-endoglucanase</fullName>
    </alternativeName>
</protein>
<evidence type="ECO:0000256" key="17">
    <source>
        <dbReference type="RuleBase" id="RU004336"/>
    </source>
</evidence>
<dbReference type="PROSITE" id="PS00587">
    <property type="entry name" value="GLYCOSYL_HYDROL_F17"/>
    <property type="match status" value="1"/>
</dbReference>
<evidence type="ECO:0000256" key="10">
    <source>
        <dbReference type="ARBA" id="ARBA00023157"/>
    </source>
</evidence>
<dbReference type="Gene3D" id="3.20.20.80">
    <property type="entry name" value="Glycosidases"/>
    <property type="match status" value="1"/>
</dbReference>
<evidence type="ECO:0000256" key="7">
    <source>
        <dbReference type="ARBA" id="ARBA00022729"/>
    </source>
</evidence>
<dbReference type="Pfam" id="PF07983">
    <property type="entry name" value="X8"/>
    <property type="match status" value="1"/>
</dbReference>